<dbReference type="SMART" id="SM00220">
    <property type="entry name" value="S_TKc"/>
    <property type="match status" value="1"/>
</dbReference>
<dbReference type="Pfam" id="PF03822">
    <property type="entry name" value="NAF"/>
    <property type="match status" value="1"/>
</dbReference>
<dbReference type="EMBL" id="JBBPBN010000051">
    <property type="protein sequence ID" value="KAK8991894.1"/>
    <property type="molecule type" value="Genomic_DNA"/>
</dbReference>
<keyword evidence="6" id="KW-0418">Kinase</keyword>
<protein>
    <recommendedName>
        <fullName evidence="2">non-specific serine/threonine protein kinase</fullName>
        <ecNumber evidence="2">2.7.11.1</ecNumber>
    </recommendedName>
</protein>
<accession>A0ABR2PUG3</accession>
<dbReference type="PANTHER" id="PTHR43895:SF123">
    <property type="entry name" value="NON-SPECIFIC SERINE_THREONINE PROTEIN KINASE"/>
    <property type="match status" value="1"/>
</dbReference>
<keyword evidence="7" id="KW-0067">ATP-binding</keyword>
<dbReference type="SUPFAM" id="SSF56112">
    <property type="entry name" value="Protein kinase-like (PK-like)"/>
    <property type="match status" value="1"/>
</dbReference>
<evidence type="ECO:0000256" key="5">
    <source>
        <dbReference type="ARBA" id="ARBA00022741"/>
    </source>
</evidence>
<keyword evidence="11" id="KW-1185">Reference proteome</keyword>
<dbReference type="PROSITE" id="PS50011">
    <property type="entry name" value="PROTEIN_KINASE_DOM"/>
    <property type="match status" value="1"/>
</dbReference>
<dbReference type="PROSITE" id="PS50816">
    <property type="entry name" value="NAF"/>
    <property type="match status" value="1"/>
</dbReference>
<evidence type="ECO:0000256" key="1">
    <source>
        <dbReference type="ARBA" id="ARBA00001936"/>
    </source>
</evidence>
<keyword evidence="4" id="KW-0808">Transferase</keyword>
<dbReference type="EC" id="2.7.11.1" evidence="2"/>
<evidence type="ECO:0000256" key="7">
    <source>
        <dbReference type="ARBA" id="ARBA00022840"/>
    </source>
</evidence>
<feature type="domain" description="Protein kinase" evidence="8">
    <location>
        <begin position="4"/>
        <end position="324"/>
    </location>
</feature>
<proteinExistence type="predicted"/>
<feature type="domain" description="NAF" evidence="9">
    <location>
        <begin position="366"/>
        <end position="390"/>
    </location>
</feature>
<dbReference type="InterPro" id="IPR018451">
    <property type="entry name" value="NAF/FISL_domain"/>
</dbReference>
<evidence type="ECO:0000313" key="11">
    <source>
        <dbReference type="Proteomes" id="UP001396334"/>
    </source>
</evidence>
<evidence type="ECO:0000259" key="9">
    <source>
        <dbReference type="PROSITE" id="PS50816"/>
    </source>
</evidence>
<evidence type="ECO:0000256" key="4">
    <source>
        <dbReference type="ARBA" id="ARBA00022679"/>
    </source>
</evidence>
<dbReference type="Pfam" id="PF00069">
    <property type="entry name" value="Pkinase"/>
    <property type="match status" value="1"/>
</dbReference>
<evidence type="ECO:0000256" key="6">
    <source>
        <dbReference type="ARBA" id="ARBA00022777"/>
    </source>
</evidence>
<dbReference type="InterPro" id="IPR011009">
    <property type="entry name" value="Kinase-like_dom_sf"/>
</dbReference>
<comment type="cofactor">
    <cofactor evidence="1">
        <name>Mn(2+)</name>
        <dbReference type="ChEBI" id="CHEBI:29035"/>
    </cofactor>
</comment>
<dbReference type="InterPro" id="IPR004041">
    <property type="entry name" value="NAF_dom"/>
</dbReference>
<evidence type="ECO:0000313" key="10">
    <source>
        <dbReference type="EMBL" id="KAK8991894.1"/>
    </source>
</evidence>
<name>A0ABR2PUG3_9ROSI</name>
<sequence length="610" mass="69222">MQQVSEVILVNDDNYGNNIERQSLQSENKWLQDWRNFQGLAIVDFVTKKGIKVKEIDVSKTTQFSQLAAGQVIEDQLCLEVLGTLCVEIHWSSVDIVISQRDYVDSFYSQNSFISSDSLQKQGISQLIQYLHLIFHEGIPLVTTLVHPLMIDMLDAAMEDAIKRSGWFNFVFLLSAPFGAQDAYKILSICLSVQSENLLLVDNEVLKISDFCLSALPQQVRDNVLLNTLGRTPNDDAPRMINNKGYYRVKADFGSFGVILLDLMVGYLSFEDHSLMCLYKRIFKAGFNYSPCVSSSTTKLIKRIIDLDPLTKIPIDGIIENKWFKKRYMPPMFEQADVSLDDVGAIFNDLGNSQNLVVEQREEGSVTPATMNAFKLFSTSHGHDLNNLCEKHMRLVKRDTRLTSKCHANEIIAKIKATAMPMDFSVKKNNYKMKLLGEKIGCKGHLAVTVFLLDILPFMNYFSRGSFTAEEVDMFISDEKGEIILESNLEKMIAYAINSLLLLKFINVLSRRISTIYGPPYKEPGDKDMATVAVVCVFLHDLLNVLFVQRGIMLLVYRTEFVSVLERLNTSFPFDPGLLKGGDSFTRSMFGFRSMQMVKLKIDLEVRKTK</sequence>
<evidence type="ECO:0000259" key="8">
    <source>
        <dbReference type="PROSITE" id="PS50011"/>
    </source>
</evidence>
<keyword evidence="5" id="KW-0547">Nucleotide-binding</keyword>
<organism evidence="10 11">
    <name type="scientific">Hibiscus sabdariffa</name>
    <name type="common">roselle</name>
    <dbReference type="NCBI Taxonomy" id="183260"/>
    <lineage>
        <taxon>Eukaryota</taxon>
        <taxon>Viridiplantae</taxon>
        <taxon>Streptophyta</taxon>
        <taxon>Embryophyta</taxon>
        <taxon>Tracheophyta</taxon>
        <taxon>Spermatophyta</taxon>
        <taxon>Magnoliopsida</taxon>
        <taxon>eudicotyledons</taxon>
        <taxon>Gunneridae</taxon>
        <taxon>Pentapetalae</taxon>
        <taxon>rosids</taxon>
        <taxon>malvids</taxon>
        <taxon>Malvales</taxon>
        <taxon>Malvaceae</taxon>
        <taxon>Malvoideae</taxon>
        <taxon>Hibiscus</taxon>
    </lineage>
</organism>
<dbReference type="Proteomes" id="UP001396334">
    <property type="component" value="Unassembled WGS sequence"/>
</dbReference>
<evidence type="ECO:0000256" key="2">
    <source>
        <dbReference type="ARBA" id="ARBA00012513"/>
    </source>
</evidence>
<dbReference type="Gene3D" id="3.30.310.80">
    <property type="entry name" value="Kinase associated domain 1, KA1"/>
    <property type="match status" value="1"/>
</dbReference>
<reference evidence="10 11" key="1">
    <citation type="journal article" date="2024" name="G3 (Bethesda)">
        <title>Genome assembly of Hibiscus sabdariffa L. provides insights into metabolisms of medicinal natural products.</title>
        <authorList>
            <person name="Kim T."/>
        </authorList>
    </citation>
    <scope>NUCLEOTIDE SEQUENCE [LARGE SCALE GENOMIC DNA]</scope>
    <source>
        <strain evidence="10">TK-2024</strain>
        <tissue evidence="10">Old leaves</tissue>
    </source>
</reference>
<dbReference type="PANTHER" id="PTHR43895">
    <property type="entry name" value="CALCIUM/CALMODULIN-DEPENDENT PROTEIN KINASE KINASE-RELATED"/>
    <property type="match status" value="1"/>
</dbReference>
<evidence type="ECO:0000256" key="3">
    <source>
        <dbReference type="ARBA" id="ARBA00022527"/>
    </source>
</evidence>
<dbReference type="Gene3D" id="1.10.510.10">
    <property type="entry name" value="Transferase(Phosphotransferase) domain 1"/>
    <property type="match status" value="1"/>
</dbReference>
<keyword evidence="3" id="KW-0723">Serine/threonine-protein kinase</keyword>
<comment type="caution">
    <text evidence="10">The sequence shown here is derived from an EMBL/GenBank/DDBJ whole genome shotgun (WGS) entry which is preliminary data.</text>
</comment>
<gene>
    <name evidence="10" type="ORF">V6N11_044791</name>
</gene>
<dbReference type="InterPro" id="IPR000719">
    <property type="entry name" value="Prot_kinase_dom"/>
</dbReference>